<evidence type="ECO:0000256" key="2">
    <source>
        <dbReference type="ARBA" id="ARBA00022748"/>
    </source>
</evidence>
<dbReference type="InterPro" id="IPR017937">
    <property type="entry name" value="Thioredoxin_CS"/>
</dbReference>
<evidence type="ECO:0000313" key="6">
    <source>
        <dbReference type="Proteomes" id="UP001164909"/>
    </source>
</evidence>
<dbReference type="PROSITE" id="PS51352">
    <property type="entry name" value="THIOREDOXIN_2"/>
    <property type="match status" value="1"/>
</dbReference>
<evidence type="ECO:0000256" key="3">
    <source>
        <dbReference type="SAM" id="Phobius"/>
    </source>
</evidence>
<keyword evidence="3" id="KW-1133">Transmembrane helix</keyword>
<proteinExistence type="predicted"/>
<dbReference type="PANTHER" id="PTHR42852:SF13">
    <property type="entry name" value="PROTEIN DIPZ"/>
    <property type="match status" value="1"/>
</dbReference>
<dbReference type="SUPFAM" id="SSF52833">
    <property type="entry name" value="Thioredoxin-like"/>
    <property type="match status" value="1"/>
</dbReference>
<dbReference type="PANTHER" id="PTHR42852">
    <property type="entry name" value="THIOL:DISULFIDE INTERCHANGE PROTEIN DSBE"/>
    <property type="match status" value="1"/>
</dbReference>
<dbReference type="CDD" id="cd02966">
    <property type="entry name" value="TlpA_like_family"/>
    <property type="match status" value="1"/>
</dbReference>
<dbReference type="Pfam" id="PF08534">
    <property type="entry name" value="Redoxin"/>
    <property type="match status" value="1"/>
</dbReference>
<organism evidence="5 6">
    <name type="scientific">Caldicellulosiruptor morganii</name>
    <dbReference type="NCBI Taxonomy" id="1387555"/>
    <lineage>
        <taxon>Bacteria</taxon>
        <taxon>Bacillati</taxon>
        <taxon>Bacillota</taxon>
        <taxon>Bacillota incertae sedis</taxon>
        <taxon>Caldicellulosiruptorales</taxon>
        <taxon>Caldicellulosiruptoraceae</taxon>
        <taxon>Caldicellulosiruptor</taxon>
    </lineage>
</organism>
<dbReference type="InterPro" id="IPR036249">
    <property type="entry name" value="Thioredoxin-like_sf"/>
</dbReference>
<feature type="domain" description="Thioredoxin" evidence="4">
    <location>
        <begin position="33"/>
        <end position="167"/>
    </location>
</feature>
<dbReference type="InterPro" id="IPR013766">
    <property type="entry name" value="Thioredoxin_domain"/>
</dbReference>
<name>A0ABY7BPR2_9FIRM</name>
<feature type="transmembrane region" description="Helical" evidence="3">
    <location>
        <begin position="9"/>
        <end position="27"/>
    </location>
</feature>
<keyword evidence="3" id="KW-0812">Transmembrane</keyword>
<evidence type="ECO:0000313" key="5">
    <source>
        <dbReference type="EMBL" id="WAM34544.1"/>
    </source>
</evidence>
<sequence length="167" mass="18945">MLNQKAKSVIFIIVTAILVGLLIYQFVPQTKSKVKTNGAIEFTLKSVDGKEYSISNFRGRIVILNFFATWCPPCRAEIPDFERFHENNRDIVVVGINIQEDRNTVKDFLKSMGVTYLVLLDRDGNISSQFGIDGIPTTFLLDESGKVIAKKVGMMTYDELENFVKQR</sequence>
<dbReference type="RefSeq" id="WP_045169116.1">
    <property type="nucleotide sequence ID" value="NZ_CP113865.1"/>
</dbReference>
<dbReference type="Gene3D" id="3.40.30.10">
    <property type="entry name" value="Glutaredoxin"/>
    <property type="match status" value="1"/>
</dbReference>
<gene>
    <name evidence="5" type="ORF">OTK00_000757</name>
</gene>
<dbReference type="InterPro" id="IPR050553">
    <property type="entry name" value="Thioredoxin_ResA/DsbE_sf"/>
</dbReference>
<keyword evidence="6" id="KW-1185">Reference proteome</keyword>
<comment type="subcellular location">
    <subcellularLocation>
        <location evidence="1">Cell envelope</location>
    </subcellularLocation>
</comment>
<dbReference type="EMBL" id="CP113865">
    <property type="protein sequence ID" value="WAM34544.1"/>
    <property type="molecule type" value="Genomic_DNA"/>
</dbReference>
<protein>
    <submittedName>
        <fullName evidence="5">TlpA family protein disulfide reductase</fullName>
    </submittedName>
</protein>
<dbReference type="Proteomes" id="UP001164909">
    <property type="component" value="Chromosome"/>
</dbReference>
<evidence type="ECO:0000259" key="4">
    <source>
        <dbReference type="PROSITE" id="PS51352"/>
    </source>
</evidence>
<reference evidence="5" key="1">
    <citation type="submission" date="2022-12" db="EMBL/GenBank/DDBJ databases">
        <authorList>
            <person name="Bing R.G."/>
            <person name="Willard D.J."/>
            <person name="Manesh M.J.H."/>
            <person name="Laemthong T."/>
            <person name="Crosby J.R."/>
            <person name="Kelly R.M."/>
        </authorList>
    </citation>
    <scope>NUCLEOTIDE SEQUENCE</scope>
    <source>
        <strain evidence="5">DSM 8990</strain>
    </source>
</reference>
<keyword evidence="3" id="KW-0472">Membrane</keyword>
<accession>A0ABY7BPR2</accession>
<evidence type="ECO:0000256" key="1">
    <source>
        <dbReference type="ARBA" id="ARBA00004196"/>
    </source>
</evidence>
<dbReference type="PROSITE" id="PS00194">
    <property type="entry name" value="THIOREDOXIN_1"/>
    <property type="match status" value="1"/>
</dbReference>
<keyword evidence="2" id="KW-0201">Cytochrome c-type biogenesis</keyword>
<dbReference type="InterPro" id="IPR013740">
    <property type="entry name" value="Redoxin"/>
</dbReference>